<comment type="subcellular location">
    <subcellularLocation>
        <location evidence="1">Cell outer membrane</location>
    </subcellularLocation>
</comment>
<name>A0A7W9BKI0_9RHOB</name>
<organism evidence="3 4">
    <name type="scientific">Yoonia ponticola</name>
    <dbReference type="NCBI Taxonomy" id="1524255"/>
    <lineage>
        <taxon>Bacteria</taxon>
        <taxon>Pseudomonadati</taxon>
        <taxon>Pseudomonadota</taxon>
        <taxon>Alphaproteobacteria</taxon>
        <taxon>Rhodobacterales</taxon>
        <taxon>Paracoccaceae</taxon>
        <taxon>Yoonia</taxon>
    </lineage>
</organism>
<comment type="subunit">
    <text evidence="1">Component of the lipopolysaccharide transport and assembly complex.</text>
</comment>
<dbReference type="Pfam" id="PF04453">
    <property type="entry name" value="LptD"/>
    <property type="match status" value="1"/>
</dbReference>
<accession>A0A7W9BKI0</accession>
<dbReference type="InterPro" id="IPR007543">
    <property type="entry name" value="LptD_C"/>
</dbReference>
<dbReference type="GO" id="GO:0043165">
    <property type="term" value="P:Gram-negative-bacterium-type cell outer membrane assembly"/>
    <property type="evidence" value="ECO:0007669"/>
    <property type="project" value="UniProtKB-UniRule"/>
</dbReference>
<dbReference type="HAMAP" id="MF_01411">
    <property type="entry name" value="LPS_assembly_LptD"/>
    <property type="match status" value="1"/>
</dbReference>
<evidence type="ECO:0000313" key="4">
    <source>
        <dbReference type="Proteomes" id="UP000535415"/>
    </source>
</evidence>
<comment type="similarity">
    <text evidence="1">Belongs to the LptD family.</text>
</comment>
<dbReference type="InterPro" id="IPR020889">
    <property type="entry name" value="LipoPS_assembly_LptD"/>
</dbReference>
<dbReference type="PANTHER" id="PTHR30189">
    <property type="entry name" value="LPS-ASSEMBLY PROTEIN"/>
    <property type="match status" value="1"/>
</dbReference>
<dbReference type="Proteomes" id="UP000535415">
    <property type="component" value="Unassembled WGS sequence"/>
</dbReference>
<feature type="signal peptide" evidence="1">
    <location>
        <begin position="1"/>
        <end position="18"/>
    </location>
</feature>
<gene>
    <name evidence="1" type="primary">lptD</name>
    <name evidence="3" type="ORF">FHS72_001591</name>
</gene>
<dbReference type="PANTHER" id="PTHR30189:SF1">
    <property type="entry name" value="LPS-ASSEMBLY PROTEIN LPTD"/>
    <property type="match status" value="1"/>
</dbReference>
<evidence type="ECO:0000259" key="2">
    <source>
        <dbReference type="Pfam" id="PF04453"/>
    </source>
</evidence>
<protein>
    <recommendedName>
        <fullName evidence="1">LPS-assembly protein LptD</fullName>
    </recommendedName>
</protein>
<dbReference type="GO" id="GO:0015920">
    <property type="term" value="P:lipopolysaccharide transport"/>
    <property type="evidence" value="ECO:0007669"/>
    <property type="project" value="InterPro"/>
</dbReference>
<evidence type="ECO:0000313" key="3">
    <source>
        <dbReference type="EMBL" id="MBB5721967.1"/>
    </source>
</evidence>
<dbReference type="EMBL" id="JACIJM010000004">
    <property type="protein sequence ID" value="MBB5721967.1"/>
    <property type="molecule type" value="Genomic_DNA"/>
</dbReference>
<dbReference type="RefSeq" id="WP_183527807.1">
    <property type="nucleotide sequence ID" value="NZ_JACIJM010000004.1"/>
</dbReference>
<evidence type="ECO:0000256" key="1">
    <source>
        <dbReference type="HAMAP-Rule" id="MF_01411"/>
    </source>
</evidence>
<keyword evidence="1" id="KW-0998">Cell outer membrane</keyword>
<comment type="caution">
    <text evidence="3">The sequence shown here is derived from an EMBL/GenBank/DDBJ whole genome shotgun (WGS) entry which is preliminary data.</text>
</comment>
<proteinExistence type="inferred from homology"/>
<dbReference type="AlphaFoldDB" id="A0A7W9BKI0"/>
<comment type="caution">
    <text evidence="1">Lacks conserved residue(s) required for the propagation of feature annotation.</text>
</comment>
<keyword evidence="4" id="KW-1185">Reference proteome</keyword>
<reference evidence="3 4" key="1">
    <citation type="submission" date="2020-08" db="EMBL/GenBank/DDBJ databases">
        <title>Genomic Encyclopedia of Type Strains, Phase IV (KMG-IV): sequencing the most valuable type-strain genomes for metagenomic binning, comparative biology and taxonomic classification.</title>
        <authorList>
            <person name="Goeker M."/>
        </authorList>
    </citation>
    <scope>NUCLEOTIDE SEQUENCE [LARGE SCALE GENOMIC DNA]</scope>
    <source>
        <strain evidence="3 4">DSM 101064</strain>
    </source>
</reference>
<sequence length="698" mass="75668" precursor="true">MRFLFTCLFLLSPLAAAAQGVATLVADSVSIEGDDRLIANGNIEVFYDDTRLSAASIIYDRTGDQLIIEGPIYIQTVDGEIITADRATLDPKLENGMLRGARLVLDQQLQLAANQIDRVEGRYSQLNRVVASSCSVCNGGPALWDIRAERVVHDQDAQQLYFENATFRVRGLPVMWLPYARLPDPTLDRSTGLLIPDFRNSDLLGFGIKVPYFITLGEHRDLTLTPYLSSETTTLEASYREAFLSGDLNIEGALSQDTLDEDRRSYLFADGEFDLGGGTVLSFDIKTVSDTAYLTEYGYADLDRLESSVTLENITADRLFRARFSFFETLRDDEENATLPPIVADLRYEKRDELLGGDVTYGFSGDVVIRTGTGTGDDGRDVGRIGSFGSWTRDLNLPAGLQGDVTGALRADQYFIKDDSAYASSFTRLVPTIGATFSWPLIAGSTTGASHMLTPTLAVAWSDAYGDTPPNEDSTRAELDQSNLFDLSRFPGDDRVETGTRAALGVTYTRQGAASSFSSLTFGRVVRSSSDDDFSASSGLAGKASDWLLAGQITSPQGVHFDGRVLVSDALETTRGAGRLGWRTDTVTLDAAYIWQAADATESRPDAVSEWTLDTAVQLNDAFKLSADARYDIAADSPATAGLGVEWRNECVTVDLSVSRRFTSSDTIDPSTDYGLSVSLNGFSAGRSAQGPSAGCQK</sequence>
<comment type="function">
    <text evidence="1">Involved in the assembly of lipopolysaccharide (LPS) at the surface of the outer membrane.</text>
</comment>
<keyword evidence="1" id="KW-0472">Membrane</keyword>
<dbReference type="GO" id="GO:0009279">
    <property type="term" value="C:cell outer membrane"/>
    <property type="evidence" value="ECO:0007669"/>
    <property type="project" value="UniProtKB-SubCell"/>
</dbReference>
<feature type="domain" description="LptD C-terminal" evidence="2">
    <location>
        <begin position="263"/>
        <end position="604"/>
    </location>
</feature>
<dbReference type="InterPro" id="IPR050218">
    <property type="entry name" value="LptD"/>
</dbReference>
<feature type="chain" id="PRO_5031640882" description="LPS-assembly protein LptD" evidence="1">
    <location>
        <begin position="19"/>
        <end position="698"/>
    </location>
</feature>
<dbReference type="GO" id="GO:1990351">
    <property type="term" value="C:transporter complex"/>
    <property type="evidence" value="ECO:0007669"/>
    <property type="project" value="TreeGrafter"/>
</dbReference>
<keyword evidence="1" id="KW-0732">Signal</keyword>